<feature type="domain" description="Rho-GAP" evidence="4">
    <location>
        <begin position="313"/>
        <end position="495"/>
    </location>
</feature>
<dbReference type="GeneID" id="113507472"/>
<dbReference type="InterPro" id="IPR008936">
    <property type="entry name" value="Rho_GTPase_activation_prot"/>
</dbReference>
<feature type="compositionally biased region" description="Basic and acidic residues" evidence="3">
    <location>
        <begin position="588"/>
        <end position="597"/>
    </location>
</feature>
<feature type="compositionally biased region" description="Pro residues" evidence="3">
    <location>
        <begin position="692"/>
        <end position="702"/>
    </location>
</feature>
<dbReference type="KEGG" id="tnl:113507472"/>
<evidence type="ECO:0000256" key="1">
    <source>
        <dbReference type="ARBA" id="ARBA00023054"/>
    </source>
</evidence>
<feature type="coiled-coil region" evidence="2">
    <location>
        <begin position="173"/>
        <end position="207"/>
    </location>
</feature>
<dbReference type="InterPro" id="IPR051627">
    <property type="entry name" value="SLIT-ROBO_RhoGAP"/>
</dbReference>
<feature type="compositionally biased region" description="Acidic residues" evidence="3">
    <location>
        <begin position="569"/>
        <end position="587"/>
    </location>
</feature>
<dbReference type="InterPro" id="IPR027267">
    <property type="entry name" value="AH/BAR_dom_sf"/>
</dbReference>
<name>A0A7E5X0B1_TRINI</name>
<feature type="region of interest" description="Disordered" evidence="3">
    <location>
        <begin position="1"/>
        <end position="22"/>
    </location>
</feature>
<feature type="compositionally biased region" description="Low complexity" evidence="3">
    <location>
        <begin position="634"/>
        <end position="649"/>
    </location>
</feature>
<evidence type="ECO:0000256" key="3">
    <source>
        <dbReference type="SAM" id="MobiDB-lite"/>
    </source>
</evidence>
<feature type="non-terminal residue" evidence="6">
    <location>
        <position position="702"/>
    </location>
</feature>
<dbReference type="SMART" id="SM00324">
    <property type="entry name" value="RhoGAP"/>
    <property type="match status" value="1"/>
</dbReference>
<feature type="compositionally biased region" description="Basic and acidic residues" evidence="3">
    <location>
        <begin position="526"/>
        <end position="562"/>
    </location>
</feature>
<dbReference type="InterPro" id="IPR000198">
    <property type="entry name" value="RhoGAP_dom"/>
</dbReference>
<keyword evidence="5" id="KW-1185">Reference proteome</keyword>
<feature type="region of interest" description="Disordered" evidence="3">
    <location>
        <begin position="682"/>
        <end position="702"/>
    </location>
</feature>
<evidence type="ECO:0000313" key="6">
    <source>
        <dbReference type="RefSeq" id="XP_026746124.1"/>
    </source>
</evidence>
<dbReference type="SUPFAM" id="SSF48350">
    <property type="entry name" value="GTPase activation domain, GAP"/>
    <property type="match status" value="1"/>
</dbReference>
<proteinExistence type="predicted"/>
<dbReference type="RefSeq" id="XP_026746124.1">
    <property type="nucleotide sequence ID" value="XM_026890323.1"/>
</dbReference>
<dbReference type="SUPFAM" id="SSF103657">
    <property type="entry name" value="BAR/IMD domain-like"/>
    <property type="match status" value="1"/>
</dbReference>
<feature type="non-terminal residue" evidence="6">
    <location>
        <position position="1"/>
    </location>
</feature>
<organism evidence="5 6">
    <name type="scientific">Trichoplusia ni</name>
    <name type="common">Cabbage looper</name>
    <dbReference type="NCBI Taxonomy" id="7111"/>
    <lineage>
        <taxon>Eukaryota</taxon>
        <taxon>Metazoa</taxon>
        <taxon>Ecdysozoa</taxon>
        <taxon>Arthropoda</taxon>
        <taxon>Hexapoda</taxon>
        <taxon>Insecta</taxon>
        <taxon>Pterygota</taxon>
        <taxon>Neoptera</taxon>
        <taxon>Endopterygota</taxon>
        <taxon>Lepidoptera</taxon>
        <taxon>Glossata</taxon>
        <taxon>Ditrysia</taxon>
        <taxon>Noctuoidea</taxon>
        <taxon>Noctuidae</taxon>
        <taxon>Plusiinae</taxon>
        <taxon>Trichoplusia</taxon>
    </lineage>
</organism>
<dbReference type="Proteomes" id="UP000322000">
    <property type="component" value="Unplaced"/>
</dbReference>
<dbReference type="InParanoid" id="A0A7E5X0B1"/>
<dbReference type="AlphaFoldDB" id="A0A7E5X0B1"/>
<sequence length="702" mass="75086">ALKLRHAHQLRERAAAADPPRQKKLKALDKELDKRRTRHNEARVRALRARADYVLSLEAANATLQRYYLDDIADIILCMEVGFEAVVGRAVRTAGAADEARAAATAGAAGAWRGAAAALDALAGRQRLLDAHAPAFALPRPLPYQGAAPDAQDQEMLALLGEAAPDAAAPDVAAELAQRLAMLDAGARQLRAECRENAKTLDAAEAELIKQMEGSDSQWDVSGLFGAAGGGASALPAAAPPLPEDQEDYYLAVKIPFIRVVCGAAGAAGEQGGGGARAAAGRGRGAGAGGGARSPPTPPRRAAARLRRGQFAAPLDLRLPVVLTSCVRVIATYGLRHQGIFRVSGSQVEMQALRAAFERGEDPLAGVRDASDINSVCGLLKLYLREVRPPLLPPQLQERLLRVAALADDAAFVRGMRDTLAALPAPAVLVLRYLFAFLAHLTEHSDHNMMDAWNLAICLGPTLLAAWGEGGAQVAAQNLVNELVKRIILHHAAVFPQDIAPYALYTRHSEEEGGADDEADEPDAAPGERDSRDARDRYDARDADDAPDSHDQQQSHDAHDPTDDLSLCDVDDEDTDDISDEDCESGDWGERDSGEYRRCRRASRRPPPPRPAGWPTRPTWCWTCRRAPRPTPPTRSRTTATRCASGACRPRPPVPARNTARVAAKFAELTLTGGSLKPALAAKPALLRRPTPHPAPHAPHAP</sequence>
<gene>
    <name evidence="6" type="primary">LOC113507472</name>
</gene>
<dbReference type="PANTHER" id="PTHR14166">
    <property type="entry name" value="SLIT-ROBO RHO GTPASE ACTIVATING PROTEIN"/>
    <property type="match status" value="1"/>
</dbReference>
<dbReference type="Pfam" id="PF00620">
    <property type="entry name" value="RhoGAP"/>
    <property type="match status" value="1"/>
</dbReference>
<keyword evidence="1 2" id="KW-0175">Coiled coil</keyword>
<dbReference type="Gene3D" id="1.10.555.10">
    <property type="entry name" value="Rho GTPase activation protein"/>
    <property type="match status" value="1"/>
</dbReference>
<protein>
    <submittedName>
        <fullName evidence="6">SLIT-ROBO Rho GTPase-activating protein 2-like</fullName>
    </submittedName>
</protein>
<dbReference type="Gene3D" id="1.20.1270.60">
    <property type="entry name" value="Arfaptin homology (AH) domain/BAR domain"/>
    <property type="match status" value="1"/>
</dbReference>
<feature type="compositionally biased region" description="Gly residues" evidence="3">
    <location>
        <begin position="272"/>
        <end position="292"/>
    </location>
</feature>
<evidence type="ECO:0000313" key="5">
    <source>
        <dbReference type="Proteomes" id="UP000322000"/>
    </source>
</evidence>
<dbReference type="OrthoDB" id="5981864at2759"/>
<evidence type="ECO:0000259" key="4">
    <source>
        <dbReference type="PROSITE" id="PS50238"/>
    </source>
</evidence>
<feature type="region of interest" description="Disordered" evidence="3">
    <location>
        <begin position="272"/>
        <end position="302"/>
    </location>
</feature>
<dbReference type="GO" id="GO:0007165">
    <property type="term" value="P:signal transduction"/>
    <property type="evidence" value="ECO:0007669"/>
    <property type="project" value="InterPro"/>
</dbReference>
<feature type="compositionally biased region" description="Acidic residues" evidence="3">
    <location>
        <begin position="512"/>
        <end position="523"/>
    </location>
</feature>
<evidence type="ECO:0000256" key="2">
    <source>
        <dbReference type="SAM" id="Coils"/>
    </source>
</evidence>
<feature type="region of interest" description="Disordered" evidence="3">
    <location>
        <begin position="509"/>
        <end position="656"/>
    </location>
</feature>
<accession>A0A7E5X0B1</accession>
<reference evidence="6" key="1">
    <citation type="submission" date="2025-08" db="UniProtKB">
        <authorList>
            <consortium name="RefSeq"/>
        </authorList>
    </citation>
    <scope>IDENTIFICATION</scope>
</reference>
<dbReference type="PROSITE" id="PS50238">
    <property type="entry name" value="RHOGAP"/>
    <property type="match status" value="1"/>
</dbReference>